<dbReference type="SMART" id="SM00595">
    <property type="entry name" value="MADF"/>
    <property type="match status" value="1"/>
</dbReference>
<evidence type="ECO:0000313" key="4">
    <source>
        <dbReference type="Proteomes" id="UP001162156"/>
    </source>
</evidence>
<feature type="region of interest" description="Disordered" evidence="1">
    <location>
        <begin position="108"/>
        <end position="148"/>
    </location>
</feature>
<evidence type="ECO:0000313" key="3">
    <source>
        <dbReference type="EMBL" id="KAJ8928948.1"/>
    </source>
</evidence>
<dbReference type="EMBL" id="JANEYF010005188">
    <property type="protein sequence ID" value="KAJ8928948.1"/>
    <property type="molecule type" value="Genomic_DNA"/>
</dbReference>
<accession>A0AAV8WR15</accession>
<comment type="caution">
    <text evidence="3">The sequence shown here is derived from an EMBL/GenBank/DDBJ whole genome shotgun (WGS) entry which is preliminary data.</text>
</comment>
<dbReference type="Proteomes" id="UP001162156">
    <property type="component" value="Unassembled WGS sequence"/>
</dbReference>
<proteinExistence type="predicted"/>
<gene>
    <name evidence="3" type="ORF">NQ314_018418</name>
</gene>
<evidence type="ECO:0000259" key="2">
    <source>
        <dbReference type="PROSITE" id="PS51029"/>
    </source>
</evidence>
<feature type="domain" description="MADF" evidence="2">
    <location>
        <begin position="12"/>
        <end position="104"/>
    </location>
</feature>
<dbReference type="Pfam" id="PF10545">
    <property type="entry name" value="MADF_DNA_bdg"/>
    <property type="match status" value="1"/>
</dbReference>
<dbReference type="PROSITE" id="PS51029">
    <property type="entry name" value="MADF"/>
    <property type="match status" value="1"/>
</dbReference>
<organism evidence="3 4">
    <name type="scientific">Rhamnusium bicolor</name>
    <dbReference type="NCBI Taxonomy" id="1586634"/>
    <lineage>
        <taxon>Eukaryota</taxon>
        <taxon>Metazoa</taxon>
        <taxon>Ecdysozoa</taxon>
        <taxon>Arthropoda</taxon>
        <taxon>Hexapoda</taxon>
        <taxon>Insecta</taxon>
        <taxon>Pterygota</taxon>
        <taxon>Neoptera</taxon>
        <taxon>Endopterygota</taxon>
        <taxon>Coleoptera</taxon>
        <taxon>Polyphaga</taxon>
        <taxon>Cucujiformia</taxon>
        <taxon>Chrysomeloidea</taxon>
        <taxon>Cerambycidae</taxon>
        <taxon>Lepturinae</taxon>
        <taxon>Rhagiini</taxon>
        <taxon>Rhamnusium</taxon>
    </lineage>
</organism>
<dbReference type="PANTHER" id="PTHR21505">
    <property type="entry name" value="MADF DOMAIN-CONTAINING PROTEIN-RELATED"/>
    <property type="match status" value="1"/>
</dbReference>
<keyword evidence="4" id="KW-1185">Reference proteome</keyword>
<dbReference type="AlphaFoldDB" id="A0AAV8WR15"/>
<name>A0AAV8WR15_9CUCU</name>
<dbReference type="InterPro" id="IPR006578">
    <property type="entry name" value="MADF-dom"/>
</dbReference>
<sequence>MAFKWSAENCLNLITNYRQYPCIWDPKNIKYKCRESKSDAWDAVVLAVGCQSVEEAKRKIRNLIAQFYRERKKLRDMKKSGAGAHFHSKWFAYDALLFLRDKNKVRPCKEGGAENMDDPTYSSPESDVEDLSQMANSDQSEIEETQEL</sequence>
<dbReference type="PANTHER" id="PTHR21505:SF12">
    <property type="entry name" value="MADF DOMAIN-CONTAINING PROTEIN-RELATED"/>
    <property type="match status" value="1"/>
</dbReference>
<evidence type="ECO:0000256" key="1">
    <source>
        <dbReference type="SAM" id="MobiDB-lite"/>
    </source>
</evidence>
<protein>
    <recommendedName>
        <fullName evidence="2">MADF domain-containing protein</fullName>
    </recommendedName>
</protein>
<reference evidence="3" key="1">
    <citation type="journal article" date="2023" name="Insect Mol. Biol.">
        <title>Genome sequencing provides insights into the evolution of gene families encoding plant cell wall-degrading enzymes in longhorned beetles.</title>
        <authorList>
            <person name="Shin N.R."/>
            <person name="Okamura Y."/>
            <person name="Kirsch R."/>
            <person name="Pauchet Y."/>
        </authorList>
    </citation>
    <scope>NUCLEOTIDE SEQUENCE</scope>
    <source>
        <strain evidence="3">RBIC_L_NR</strain>
    </source>
</reference>